<accession>K7YMD8</accession>
<dbReference type="EMBL" id="CP003539">
    <property type="protein sequence ID" value="AFX98682.1"/>
    <property type="molecule type" value="Genomic_DNA"/>
</dbReference>
<gene>
    <name evidence="1" type="ORF">A1OE_489</name>
</gene>
<dbReference type="AlphaFoldDB" id="K7YMD8"/>
<dbReference type="KEGG" id="thal:A1OE_489"/>
<dbReference type="HOGENOM" id="CLU_3267248_0_0_5"/>
<protein>
    <submittedName>
        <fullName evidence="1">Uncharacterized protein</fullName>
    </submittedName>
</protein>
<keyword evidence="2" id="KW-1185">Reference proteome</keyword>
<dbReference type="Proteomes" id="UP000010077">
    <property type="component" value="Chromosome"/>
</dbReference>
<proteinExistence type="predicted"/>
<evidence type="ECO:0000313" key="2">
    <source>
        <dbReference type="Proteomes" id="UP000010077"/>
    </source>
</evidence>
<evidence type="ECO:0000313" key="1">
    <source>
        <dbReference type="EMBL" id="AFX98682.1"/>
    </source>
</evidence>
<sequence>MSSPLLLLLWLIFFKNLILPNDLKTDFNLMKSDIFYSKLGI</sequence>
<name>K7YMD8_9PROT</name>
<organism evidence="1 2">
    <name type="scientific">Candidatus Endolissoclinum faulkneri L2</name>
    <dbReference type="NCBI Taxonomy" id="1193729"/>
    <lineage>
        <taxon>Bacteria</taxon>
        <taxon>Pseudomonadati</taxon>
        <taxon>Pseudomonadota</taxon>
        <taxon>Alphaproteobacteria</taxon>
        <taxon>Rhodospirillales</taxon>
        <taxon>Rhodospirillaceae</taxon>
        <taxon>Candidatus Endolissoclinum</taxon>
    </lineage>
</organism>
<reference evidence="1 2" key="1">
    <citation type="journal article" date="2012" name="Proc. Natl. Acad. Sci. U.S.A.">
        <title>Genome streamlining and chemical defense in a coral reef symbiosis.</title>
        <authorList>
            <person name="Kwan J.C."/>
            <person name="Donia M.S."/>
            <person name="Han A.W."/>
            <person name="Hirose E."/>
            <person name="Haygood M.G."/>
            <person name="Schmidt E.W."/>
        </authorList>
    </citation>
    <scope>NUCLEOTIDE SEQUENCE [LARGE SCALE GENOMIC DNA]</scope>
    <source>
        <strain evidence="1 2">L2</strain>
    </source>
</reference>